<keyword evidence="1" id="KW-0472">Membrane</keyword>
<feature type="transmembrane region" description="Helical" evidence="1">
    <location>
        <begin position="254"/>
        <end position="272"/>
    </location>
</feature>
<dbReference type="RefSeq" id="WP_237874655.1">
    <property type="nucleotide sequence ID" value="NZ_JAKLTR010000011.1"/>
</dbReference>
<feature type="transmembrane region" description="Helical" evidence="1">
    <location>
        <begin position="12"/>
        <end position="37"/>
    </location>
</feature>
<evidence type="ECO:0000313" key="2">
    <source>
        <dbReference type="EMBL" id="MCG2616118.1"/>
    </source>
</evidence>
<dbReference type="InterPro" id="IPR016035">
    <property type="entry name" value="Acyl_Trfase/lysoPLipase"/>
</dbReference>
<keyword evidence="1" id="KW-0812">Transmembrane</keyword>
<evidence type="ECO:0000256" key="1">
    <source>
        <dbReference type="SAM" id="Phobius"/>
    </source>
</evidence>
<keyword evidence="1" id="KW-1133">Transmembrane helix</keyword>
<name>A0ABS9KUX4_9BACT</name>
<evidence type="ECO:0000313" key="3">
    <source>
        <dbReference type="Proteomes" id="UP001165367"/>
    </source>
</evidence>
<feature type="transmembrane region" description="Helical" evidence="1">
    <location>
        <begin position="140"/>
        <end position="159"/>
    </location>
</feature>
<comment type="caution">
    <text evidence="2">The sequence shown here is derived from an EMBL/GenBank/DDBJ whole genome shotgun (WGS) entry which is preliminary data.</text>
</comment>
<reference evidence="2" key="1">
    <citation type="submission" date="2022-01" db="EMBL/GenBank/DDBJ databases">
        <authorList>
            <person name="Jo J.-H."/>
            <person name="Im W.-T."/>
        </authorList>
    </citation>
    <scope>NUCLEOTIDE SEQUENCE</scope>
    <source>
        <strain evidence="2">NA20</strain>
    </source>
</reference>
<dbReference type="EMBL" id="JAKLTR010000011">
    <property type="protein sequence ID" value="MCG2616118.1"/>
    <property type="molecule type" value="Genomic_DNA"/>
</dbReference>
<feature type="transmembrane region" description="Helical" evidence="1">
    <location>
        <begin position="225"/>
        <end position="242"/>
    </location>
</feature>
<feature type="transmembrane region" description="Helical" evidence="1">
    <location>
        <begin position="57"/>
        <end position="78"/>
    </location>
</feature>
<feature type="transmembrane region" description="Helical" evidence="1">
    <location>
        <begin position="165"/>
        <end position="183"/>
    </location>
</feature>
<dbReference type="Gene3D" id="3.40.1090.10">
    <property type="entry name" value="Cytosolic phospholipase A2 catalytic domain"/>
    <property type="match status" value="1"/>
</dbReference>
<organism evidence="2 3">
    <name type="scientific">Terrimonas ginsenosidimutans</name>
    <dbReference type="NCBI Taxonomy" id="2908004"/>
    <lineage>
        <taxon>Bacteria</taxon>
        <taxon>Pseudomonadati</taxon>
        <taxon>Bacteroidota</taxon>
        <taxon>Chitinophagia</taxon>
        <taxon>Chitinophagales</taxon>
        <taxon>Chitinophagaceae</taxon>
        <taxon>Terrimonas</taxon>
    </lineage>
</organism>
<feature type="transmembrane region" description="Helical" evidence="1">
    <location>
        <begin position="279"/>
        <end position="295"/>
    </location>
</feature>
<dbReference type="Proteomes" id="UP001165367">
    <property type="component" value="Unassembled WGS sequence"/>
</dbReference>
<keyword evidence="3" id="KW-1185">Reference proteome</keyword>
<gene>
    <name evidence="2" type="ORF">LZZ85_17610</name>
</gene>
<sequence>MKKTLRKTRLLLWIRGSFFILGRIPFLLVLLFFGLFAFQVNDQGMDMMMAFGSMDLFHPYVLAFIGLLVIWSGVIWYVSRIALTISNLGRIVERRVRLTDSLEDPNCGRDCGLKKDHIVVTVDSAYEHTTGVLAKVIPRILGAVPYIIFIWAYISVNGFNDGRVIKVLFVLLIGIIHITYLCYRTDLLVRNKRIIKPTDARFAMPEKTDVKTVVKMQHLHSTTKFFIPAAFIGSFVYAWITASGTPSLNGKPGLVILCGLIFYTIISLFVMYISNWLRFPFFTFVLVLALLFFLPRNNNHALAKVKDQHQEEQIAARLPDSTYFESWLTYKKEKGSLFQKDSITPVFIIAAEGGGIRACYWTAQVLKKLHIAHPEMYENTFAVTGASGGTVGLSFFYNYIFERAKAGVPALSDPAFYAPLDTITSADFLTGVTYGFMFPDLFQRVLPWPIQSWDRAAFLNKGFSKVFAAHTRVNDAGSTLLDQSILTPWLKDANPFHRPAILFNSLYVEEGQKAVFSPYRITKEYYEDALDILDATKMLVPMKEGMVSSARFPVITPPGLMMQNVNGREEKFGHLVDGGYFENTAVQTAQQTVMMIKSVVKRIKPAGRIVPVIISLSYGSDTSGHREAMGAGYEAAPLAGGINTLFRWIDGVKAMSVKLDPDLNSINFRLTKFKGDRIPLGWYLSEPARKLIEKYADVNHFKFQKPYKALKPFLK</sequence>
<evidence type="ECO:0008006" key="4">
    <source>
        <dbReference type="Google" id="ProtNLM"/>
    </source>
</evidence>
<dbReference type="SUPFAM" id="SSF52151">
    <property type="entry name" value="FabD/lysophospholipase-like"/>
    <property type="match status" value="1"/>
</dbReference>
<proteinExistence type="predicted"/>
<accession>A0ABS9KUX4</accession>
<protein>
    <recommendedName>
        <fullName evidence="4">PNPLA domain-containing protein</fullName>
    </recommendedName>
</protein>